<feature type="domain" description="Chalcone/stilbene synthase C-terminal" evidence="5">
    <location>
        <begin position="230"/>
        <end position="377"/>
    </location>
</feature>
<dbReference type="EMBL" id="KJ879938">
    <property type="protein sequence ID" value="AIU39026.1"/>
    <property type="molecule type" value="mRNA"/>
</dbReference>
<reference evidence="6" key="1">
    <citation type="submission" date="2014-05" db="EMBL/GenBank/DDBJ databases">
        <authorList>
            <person name="Luo P."/>
            <person name="Zeng L."/>
        </authorList>
    </citation>
    <scope>NUCLEOTIDE SEQUENCE</scope>
</reference>
<keyword evidence="3" id="KW-0012">Acyltransferase</keyword>
<dbReference type="PROSITE" id="PS00441">
    <property type="entry name" value="CHALCONE_SYNTH"/>
    <property type="match status" value="1"/>
</dbReference>
<dbReference type="InterPro" id="IPR012328">
    <property type="entry name" value="Chalcone/stilbene_synt_C"/>
</dbReference>
<proteinExistence type="evidence at transcript level"/>
<dbReference type="InterPro" id="IPR011141">
    <property type="entry name" value="Polyketide_synthase_type-III"/>
</dbReference>
<gene>
    <name evidence="6" type="primary">CHS4</name>
</gene>
<dbReference type="FunFam" id="3.40.47.10:FF:000014">
    <property type="entry name" value="Chalcone synthase 1"/>
    <property type="match status" value="1"/>
</dbReference>
<dbReference type="InterPro" id="IPR016039">
    <property type="entry name" value="Thiolase-like"/>
</dbReference>
<organism evidence="6">
    <name type="scientific">Narcissus tazetta subsp. chinensis</name>
    <dbReference type="NCBI Taxonomy" id="391288"/>
    <lineage>
        <taxon>Eukaryota</taxon>
        <taxon>Viridiplantae</taxon>
        <taxon>Streptophyta</taxon>
        <taxon>Embryophyta</taxon>
        <taxon>Tracheophyta</taxon>
        <taxon>Spermatophyta</taxon>
        <taxon>Magnoliopsida</taxon>
        <taxon>Liliopsida</taxon>
        <taxon>Asparagales</taxon>
        <taxon>Amaryllidaceae</taxon>
        <taxon>Amaryllidoideae</taxon>
        <taxon>Narcissus</taxon>
    </lineage>
</organism>
<dbReference type="PANTHER" id="PTHR11877:SF49">
    <property type="entry name" value="OS04G0103900 PROTEIN"/>
    <property type="match status" value="1"/>
</dbReference>
<dbReference type="InterPro" id="IPR018088">
    <property type="entry name" value="Chalcone/stilbene_synthase_AS"/>
</dbReference>
<comment type="similarity">
    <text evidence="1 3">Belongs to the thiolase-like superfamily. Chalcone/stilbene synthases family.</text>
</comment>
<dbReference type="SUPFAM" id="SSF53901">
    <property type="entry name" value="Thiolase-like"/>
    <property type="match status" value="2"/>
</dbReference>
<accession>A0A097P618</accession>
<dbReference type="PIRSF" id="PIRSF000451">
    <property type="entry name" value="PKS_III"/>
    <property type="match status" value="1"/>
</dbReference>
<evidence type="ECO:0000259" key="4">
    <source>
        <dbReference type="Pfam" id="PF00195"/>
    </source>
</evidence>
<dbReference type="FunFam" id="3.40.47.10:FF:000025">
    <property type="entry name" value="Chalcone synthase 2"/>
    <property type="match status" value="1"/>
</dbReference>
<dbReference type="GO" id="GO:0030639">
    <property type="term" value="P:polyketide biosynthetic process"/>
    <property type="evidence" value="ECO:0007669"/>
    <property type="project" value="TreeGrafter"/>
</dbReference>
<feature type="active site" description="Acyl-thioester intermediate" evidence="2">
    <location>
        <position position="157"/>
    </location>
</feature>
<dbReference type="SMR" id="A0A097P618"/>
<keyword evidence="3" id="KW-0808">Transferase</keyword>
<dbReference type="Pfam" id="PF00195">
    <property type="entry name" value="Chal_sti_synt_N"/>
    <property type="match status" value="1"/>
</dbReference>
<evidence type="ECO:0000259" key="5">
    <source>
        <dbReference type="Pfam" id="PF02797"/>
    </source>
</evidence>
<name>A0A097P618_NARTA</name>
<dbReference type="PANTHER" id="PTHR11877">
    <property type="entry name" value="HYDROXYMETHYLGLUTARYL-COA SYNTHASE"/>
    <property type="match status" value="1"/>
</dbReference>
<dbReference type="GO" id="GO:0009813">
    <property type="term" value="P:flavonoid biosynthetic process"/>
    <property type="evidence" value="ECO:0007669"/>
    <property type="project" value="UniProtKB-ARBA"/>
</dbReference>
<feature type="domain" description="Chalcone/stilbene synthase N-terminal" evidence="4">
    <location>
        <begin position="7"/>
        <end position="221"/>
    </location>
</feature>
<dbReference type="Pfam" id="PF02797">
    <property type="entry name" value="Chal_sti_synt_C"/>
    <property type="match status" value="1"/>
</dbReference>
<dbReference type="Gene3D" id="3.40.47.10">
    <property type="match status" value="2"/>
</dbReference>
<evidence type="ECO:0000256" key="2">
    <source>
        <dbReference type="PIRSR" id="PIRSR000451-1"/>
    </source>
</evidence>
<protein>
    <submittedName>
        <fullName evidence="6">Chalcone synthase 4</fullName>
    </submittedName>
</protein>
<sequence length="379" mass="41474">MGSEARSSAAAILGIGTATPPYVVEQDTFPDYYFRITNSEHKVELKEKFVSLCKNSMIRKRHMCLTEDMLKQDPCISAYRAPSLDKRQEIMETEVPKLGAQAAIVAIEDWGGSKSDITHLIFCNSGGASMPGADYALLNLLQLPLSTKRFMLYQQGCYGGGTVLRLAKDVAENNPGARILVVTSEVTSISFRGPCEEHFGNIVCQALFADGAAAVIVGTVPRVTEHVLFEIVSARQDIVPSSEGAIVGKLREVGLMIDLHPGVAKYVGSVVDKLVRESLEHVGINDWNDAFWVVHPGGRAILDEVEKALGLKKEKLRAPREVLKEYGNMWSSCVLFVMEAMRRRSEEEGKATAGEGLEWGLLFGFGPGLTVETILLRCP</sequence>
<dbReference type="CDD" id="cd00831">
    <property type="entry name" value="CHS_like"/>
    <property type="match status" value="1"/>
</dbReference>
<dbReference type="InterPro" id="IPR001099">
    <property type="entry name" value="Chalcone/stilbene_synt_N"/>
</dbReference>
<evidence type="ECO:0000256" key="1">
    <source>
        <dbReference type="ARBA" id="ARBA00005531"/>
    </source>
</evidence>
<evidence type="ECO:0000256" key="3">
    <source>
        <dbReference type="RuleBase" id="RU003633"/>
    </source>
</evidence>
<dbReference type="GO" id="GO:0016747">
    <property type="term" value="F:acyltransferase activity, transferring groups other than amino-acyl groups"/>
    <property type="evidence" value="ECO:0007669"/>
    <property type="project" value="InterPro"/>
</dbReference>
<dbReference type="AlphaFoldDB" id="A0A097P618"/>
<evidence type="ECO:0000313" key="6">
    <source>
        <dbReference type="EMBL" id="AIU39026.1"/>
    </source>
</evidence>